<evidence type="ECO:0000313" key="4">
    <source>
        <dbReference type="Proteomes" id="UP000643207"/>
    </source>
</evidence>
<protein>
    <recommendedName>
        <fullName evidence="5">Outer membrane beta-barrel protein</fullName>
    </recommendedName>
</protein>
<evidence type="ECO:0000256" key="1">
    <source>
        <dbReference type="SAM" id="MobiDB-lite"/>
    </source>
</evidence>
<dbReference type="Proteomes" id="UP000643207">
    <property type="component" value="Unassembled WGS sequence"/>
</dbReference>
<evidence type="ECO:0008006" key="5">
    <source>
        <dbReference type="Google" id="ProtNLM"/>
    </source>
</evidence>
<dbReference type="EMBL" id="JAERRA010000001">
    <property type="protein sequence ID" value="MBL0719048.1"/>
    <property type="molecule type" value="Genomic_DNA"/>
</dbReference>
<gene>
    <name evidence="3" type="ORF">JI742_04010</name>
</gene>
<name>A0A9X0XDJ3_9BURK</name>
<reference evidence="3 4" key="1">
    <citation type="submission" date="2021-01" db="EMBL/GenBank/DDBJ databases">
        <title>Piscinibacter sp. Jin2 Genome sequencing and assembly.</title>
        <authorList>
            <person name="Kim I."/>
        </authorList>
    </citation>
    <scope>NUCLEOTIDE SEQUENCE [LARGE SCALE GENOMIC DNA]</scope>
    <source>
        <strain evidence="3 4">Jin2</strain>
    </source>
</reference>
<sequence>MNAKNTSLRKNLLPSVLALSVMAAWSGIALAQADAGGAAPAGSASEAAAGGASGNVAVSPSGLSEPTRGVYYRLSQSLRFEDNLFRRGNDQEDSDMVSTTSATVGTRLFLSRQVLNAEATVLRHMYRDNDQLDGNGYRLNTRLQWEIGSNWAGKVQAGVTRDQVPLDQLVDAIGGGTVVREQRNQESTRYLNFDARYGLFAAWSLDAFGDLTSVDYSIDSAGLRERDTRQIGVGVRYKPSPALTLGVRTSYTDGEYPDDDYDRKDLSFTVNYLPGDRLSLRGNISYTDEQHDNITARDFSGLTGSFNATYALTSKINLEGGFSRQTNSGATASERIGAGTPPGGTPVLDPNLSFLSDARVTNTLDFGATWAATSKIAVRGKVSYSREDLDRTLAGTDETTTIRRASLNASWAVHRIVGLSCELSHAQRDAVANTRSYSANTFGCTASVALE</sequence>
<keyword evidence="2" id="KW-0732">Signal</keyword>
<accession>A0A9X0XDJ3</accession>
<feature type="region of interest" description="Disordered" evidence="1">
    <location>
        <begin position="40"/>
        <end position="62"/>
    </location>
</feature>
<dbReference type="InterPro" id="IPR023614">
    <property type="entry name" value="Porin_dom_sf"/>
</dbReference>
<feature type="chain" id="PRO_5040861423" description="Outer membrane beta-barrel protein" evidence="2">
    <location>
        <begin position="32"/>
        <end position="451"/>
    </location>
</feature>
<keyword evidence="4" id="KW-1185">Reference proteome</keyword>
<proteinExistence type="predicted"/>
<dbReference type="AlphaFoldDB" id="A0A9X0XDJ3"/>
<comment type="caution">
    <text evidence="3">The sequence shown here is derived from an EMBL/GenBank/DDBJ whole genome shotgun (WGS) entry which is preliminary data.</text>
</comment>
<dbReference type="Gene3D" id="2.40.160.10">
    <property type="entry name" value="Porin"/>
    <property type="match status" value="1"/>
</dbReference>
<feature type="signal peptide" evidence="2">
    <location>
        <begin position="1"/>
        <end position="31"/>
    </location>
</feature>
<dbReference type="SUPFAM" id="SSF56935">
    <property type="entry name" value="Porins"/>
    <property type="match status" value="1"/>
</dbReference>
<evidence type="ECO:0000313" key="3">
    <source>
        <dbReference type="EMBL" id="MBL0719048.1"/>
    </source>
</evidence>
<evidence type="ECO:0000256" key="2">
    <source>
        <dbReference type="SAM" id="SignalP"/>
    </source>
</evidence>
<dbReference type="RefSeq" id="WP_201824176.1">
    <property type="nucleotide sequence ID" value="NZ_JAERRA010000001.1"/>
</dbReference>
<organism evidence="3 4">
    <name type="scientific">Aquariibacter lacus</name>
    <dbReference type="NCBI Taxonomy" id="2801332"/>
    <lineage>
        <taxon>Bacteria</taxon>
        <taxon>Pseudomonadati</taxon>
        <taxon>Pseudomonadota</taxon>
        <taxon>Betaproteobacteria</taxon>
        <taxon>Burkholderiales</taxon>
        <taxon>Sphaerotilaceae</taxon>
        <taxon>Aquariibacter</taxon>
    </lineage>
</organism>